<reference evidence="2 3" key="1">
    <citation type="submission" date="2017-08" db="EMBL/GenBank/DDBJ databases">
        <title>Infants hospitalized years apart are colonized by the same room-sourced microbial strains.</title>
        <authorList>
            <person name="Brooks B."/>
            <person name="Olm M.R."/>
            <person name="Firek B.A."/>
            <person name="Baker R."/>
            <person name="Thomas B.C."/>
            <person name="Morowitz M.J."/>
            <person name="Banfield J.F."/>
        </authorList>
    </citation>
    <scope>NUCLEOTIDE SEQUENCE [LARGE SCALE GENOMIC DNA]</scope>
    <source>
        <strain evidence="2">S2_003_000_R2_11</strain>
    </source>
</reference>
<dbReference type="Proteomes" id="UP000248975">
    <property type="component" value="Unassembled WGS sequence"/>
</dbReference>
<dbReference type="CDD" id="cd02440">
    <property type="entry name" value="AdoMet_MTases"/>
    <property type="match status" value="1"/>
</dbReference>
<dbReference type="Pfam" id="PF13649">
    <property type="entry name" value="Methyltransf_25"/>
    <property type="match status" value="1"/>
</dbReference>
<dbReference type="AlphaFoldDB" id="A0A2W5S1M9"/>
<evidence type="ECO:0000313" key="2">
    <source>
        <dbReference type="EMBL" id="PZQ95499.1"/>
    </source>
</evidence>
<comment type="caution">
    <text evidence="2">The sequence shown here is derived from an EMBL/GenBank/DDBJ whole genome shotgun (WGS) entry which is preliminary data.</text>
</comment>
<keyword evidence="2" id="KW-0808">Transferase</keyword>
<gene>
    <name evidence="2" type="ORF">DI533_19535</name>
</gene>
<accession>A0A2W5S1M9</accession>
<dbReference type="SUPFAM" id="SSF53335">
    <property type="entry name" value="S-adenosyl-L-methionine-dependent methyltransferases"/>
    <property type="match status" value="1"/>
</dbReference>
<keyword evidence="2" id="KW-0489">Methyltransferase</keyword>
<protein>
    <submittedName>
        <fullName evidence="2">SAM-dependent methyltransferase</fullName>
    </submittedName>
</protein>
<dbReference type="InterPro" id="IPR041698">
    <property type="entry name" value="Methyltransf_25"/>
</dbReference>
<dbReference type="GO" id="GO:0032259">
    <property type="term" value="P:methylation"/>
    <property type="evidence" value="ECO:0007669"/>
    <property type="project" value="UniProtKB-KW"/>
</dbReference>
<evidence type="ECO:0000313" key="3">
    <source>
        <dbReference type="Proteomes" id="UP000248975"/>
    </source>
</evidence>
<sequence>MKSSDVVFAGSVPEMYDKLAVPMIFDPYAADMAERVAALRPRRVLETAAGTGAVTRAMLVALPQDAEIVATDLNPGMIERGRVRANDPRVVWQQADALALPFRDGGFDVVVCQFGMMFFPDKPKGYAEARRVLRPGGHFLFNVWDLIEANPLALTAVNALAEIFPQSPPEFARRTPHGHHNPDLIRSQLEGVGFSQIEITSVRKIARVLSAMDAATSYCQGTPMRGEIEERGGDVAEITARVAEAMEARFGTGRIEAPVRASVVVAS</sequence>
<dbReference type="PANTHER" id="PTHR43591:SF24">
    <property type="entry name" value="2-METHOXY-6-POLYPRENYL-1,4-BENZOQUINOL METHYLASE, MITOCHONDRIAL"/>
    <property type="match status" value="1"/>
</dbReference>
<name>A0A2W5S1M9_CERSP</name>
<organism evidence="2 3">
    <name type="scientific">Cereibacter sphaeroides</name>
    <name type="common">Rhodobacter sphaeroides</name>
    <dbReference type="NCBI Taxonomy" id="1063"/>
    <lineage>
        <taxon>Bacteria</taxon>
        <taxon>Pseudomonadati</taxon>
        <taxon>Pseudomonadota</taxon>
        <taxon>Alphaproteobacteria</taxon>
        <taxon>Rhodobacterales</taxon>
        <taxon>Paracoccaceae</taxon>
        <taxon>Cereibacter</taxon>
    </lineage>
</organism>
<dbReference type="EMBL" id="QFQS01000007">
    <property type="protein sequence ID" value="PZQ95499.1"/>
    <property type="molecule type" value="Genomic_DNA"/>
</dbReference>
<evidence type="ECO:0000259" key="1">
    <source>
        <dbReference type="Pfam" id="PF13649"/>
    </source>
</evidence>
<dbReference type="InterPro" id="IPR029063">
    <property type="entry name" value="SAM-dependent_MTases_sf"/>
</dbReference>
<dbReference type="Gene3D" id="3.40.50.150">
    <property type="entry name" value="Vaccinia Virus protein VP39"/>
    <property type="match status" value="1"/>
</dbReference>
<dbReference type="GO" id="GO:0008168">
    <property type="term" value="F:methyltransferase activity"/>
    <property type="evidence" value="ECO:0007669"/>
    <property type="project" value="UniProtKB-KW"/>
</dbReference>
<feature type="domain" description="Methyltransferase" evidence="1">
    <location>
        <begin position="44"/>
        <end position="137"/>
    </location>
</feature>
<dbReference type="PANTHER" id="PTHR43591">
    <property type="entry name" value="METHYLTRANSFERASE"/>
    <property type="match status" value="1"/>
</dbReference>
<proteinExistence type="predicted"/>